<dbReference type="Pfam" id="PF13968">
    <property type="entry name" value="DUF4220"/>
    <property type="match status" value="1"/>
</dbReference>
<feature type="transmembrane region" description="Helical" evidence="1">
    <location>
        <begin position="283"/>
        <end position="306"/>
    </location>
</feature>
<evidence type="ECO:0000256" key="1">
    <source>
        <dbReference type="SAM" id="Phobius"/>
    </source>
</evidence>
<protein>
    <recommendedName>
        <fullName evidence="2">DUF4220 domain-containing protein</fullName>
    </recommendedName>
</protein>
<feature type="transmembrane region" description="Helical" evidence="1">
    <location>
        <begin position="124"/>
        <end position="144"/>
    </location>
</feature>
<evidence type="ECO:0000259" key="2">
    <source>
        <dbReference type="Pfam" id="PF13968"/>
    </source>
</evidence>
<accession>A0A2I0HPD0</accession>
<keyword evidence="1" id="KW-0812">Transmembrane</keyword>
<keyword evidence="1" id="KW-0472">Membrane</keyword>
<dbReference type="InterPro" id="IPR025315">
    <property type="entry name" value="DUF4220"/>
</dbReference>
<dbReference type="Proteomes" id="UP000233551">
    <property type="component" value="Unassembled WGS sequence"/>
</dbReference>
<dbReference type="PANTHER" id="PTHR31325">
    <property type="entry name" value="OS01G0798800 PROTEIN-RELATED"/>
    <property type="match status" value="1"/>
</dbReference>
<organism evidence="3 4">
    <name type="scientific">Punica granatum</name>
    <name type="common">Pomegranate</name>
    <dbReference type="NCBI Taxonomy" id="22663"/>
    <lineage>
        <taxon>Eukaryota</taxon>
        <taxon>Viridiplantae</taxon>
        <taxon>Streptophyta</taxon>
        <taxon>Embryophyta</taxon>
        <taxon>Tracheophyta</taxon>
        <taxon>Spermatophyta</taxon>
        <taxon>Magnoliopsida</taxon>
        <taxon>eudicotyledons</taxon>
        <taxon>Gunneridae</taxon>
        <taxon>Pentapetalae</taxon>
        <taxon>rosids</taxon>
        <taxon>malvids</taxon>
        <taxon>Myrtales</taxon>
        <taxon>Lythraceae</taxon>
        <taxon>Punica</taxon>
    </lineage>
</organism>
<feature type="transmembrane region" description="Helical" evidence="1">
    <location>
        <begin position="318"/>
        <end position="340"/>
    </location>
</feature>
<evidence type="ECO:0000313" key="3">
    <source>
        <dbReference type="EMBL" id="PKI33330.1"/>
    </source>
</evidence>
<comment type="caution">
    <text evidence="3">The sequence shown here is derived from an EMBL/GenBank/DDBJ whole genome shotgun (WGS) entry which is preliminary data.</text>
</comment>
<dbReference type="InterPro" id="IPR007658">
    <property type="entry name" value="DUF594"/>
</dbReference>
<name>A0A2I0HPD0_PUNGR</name>
<feature type="transmembrane region" description="Helical" evidence="1">
    <location>
        <begin position="151"/>
        <end position="171"/>
    </location>
</feature>
<feature type="transmembrane region" description="Helical" evidence="1">
    <location>
        <begin position="20"/>
        <end position="40"/>
    </location>
</feature>
<feature type="domain" description="DUF4220" evidence="2">
    <location>
        <begin position="54"/>
        <end position="411"/>
    </location>
</feature>
<proteinExistence type="predicted"/>
<reference evidence="3 4" key="1">
    <citation type="submission" date="2017-11" db="EMBL/GenBank/DDBJ databases">
        <title>De-novo sequencing of pomegranate (Punica granatum L.) genome.</title>
        <authorList>
            <person name="Akparov Z."/>
            <person name="Amiraslanov A."/>
            <person name="Hajiyeva S."/>
            <person name="Abbasov M."/>
            <person name="Kaur K."/>
            <person name="Hamwieh A."/>
            <person name="Solovyev V."/>
            <person name="Salamov A."/>
            <person name="Braich B."/>
            <person name="Kosarev P."/>
            <person name="Mahmoud A."/>
            <person name="Hajiyev E."/>
            <person name="Babayeva S."/>
            <person name="Izzatullayeva V."/>
            <person name="Mammadov A."/>
            <person name="Mammadov A."/>
            <person name="Sharifova S."/>
            <person name="Ojaghi J."/>
            <person name="Eynullazada K."/>
            <person name="Bayramov B."/>
            <person name="Abdulazimova A."/>
            <person name="Shahmuradov I."/>
        </authorList>
    </citation>
    <scope>NUCLEOTIDE SEQUENCE [LARGE SCALE GENOMIC DNA]</scope>
    <source>
        <strain evidence="4">cv. AG2017</strain>
        <tissue evidence="3">Leaf</tissue>
    </source>
</reference>
<dbReference type="Pfam" id="PF04578">
    <property type="entry name" value="DUF594"/>
    <property type="match status" value="1"/>
</dbReference>
<gene>
    <name evidence="3" type="ORF">CRG98_046273</name>
</gene>
<dbReference type="STRING" id="22663.A0A2I0HPD0"/>
<sequence>MTYHDLIPENVITIWYSSSIPFLVILSLSLQVFLVLLAPFRRKTGNQAFHSLIWSAYLLATWVPTFTTGLILKSVRASKGISGTSVSARRLDDDILALWAPTLLRCLGGSFTIKAFSLQDNELWTRHVAVFIIQLATVFYAFLFTLPNNKLLVPTIFSLFGGSISYGYRVFSMYSASLDKYREGIVTSRQVEGNTEKLLDVLSEQRKEPLGYFFKLDVAYHYFQIFKGLIVNLEYKPLEKKQKQIVEVFRDNISSEDAFQVMLHELHYMYQVFFTNEEAFWDLYGASCWCISMILGAVALGTFAHAGKQDFNHVDIRISYALFVVPLVLDLIICQGVHWVRKSSQPLIRQSHHKESKFFKPCNMLYHIVRFICERKPKEVQIEEGVHLHVNDTCIFFQEWSEAIFCHNLVSYCLGDSPPRTIPKPHGGCQACIAKILCFLCNACGACIARIRCLAQVAAGIPLSRCLDKLVIRGSALHKAIYVSRCPLTKELWDFIYDNLWEMTTKMENGEEEFVPDFLKDVEYDDIDEYLLLWHIATELCYNTEKHGSREGNATKERIFSKILSDYMLYLMVYQPGMMSEISGMFVANYKEACEQIAKFLGGDRQLKKACEKILDSKGEIGRKYGRESLLYRACDLAENLKKLEEAKRWRITCGAWVEMLTYAARHCRGDMHIQSLSMGGELLTLVWLLMAHFGLIRHKKWRSHISHKRIIVEWEYRQEEQGELQICEV</sequence>
<keyword evidence="4" id="KW-1185">Reference proteome</keyword>
<feature type="transmembrane region" description="Helical" evidence="1">
    <location>
        <begin position="52"/>
        <end position="72"/>
    </location>
</feature>
<dbReference type="AlphaFoldDB" id="A0A2I0HPD0"/>
<evidence type="ECO:0000313" key="4">
    <source>
        <dbReference type="Proteomes" id="UP000233551"/>
    </source>
</evidence>
<keyword evidence="1" id="KW-1133">Transmembrane helix</keyword>
<dbReference type="EMBL" id="PGOL01006712">
    <property type="protein sequence ID" value="PKI33330.1"/>
    <property type="molecule type" value="Genomic_DNA"/>
</dbReference>